<comment type="function">
    <text evidence="5">Responsible for synthesis of pseudouridine from uracil-55 in the psi GC loop of transfer RNAs.</text>
</comment>
<keyword evidence="4 5" id="KW-0413">Isomerase</keyword>
<dbReference type="InterPro" id="IPR032819">
    <property type="entry name" value="TruB_C"/>
</dbReference>
<evidence type="ECO:0000313" key="10">
    <source>
        <dbReference type="Proteomes" id="UP000230543"/>
    </source>
</evidence>
<dbReference type="PANTHER" id="PTHR13767">
    <property type="entry name" value="TRNA-PSEUDOURIDINE SYNTHASE"/>
    <property type="match status" value="1"/>
</dbReference>
<accession>A0A2M6WBQ0</accession>
<dbReference type="Pfam" id="PF01509">
    <property type="entry name" value="TruB_N"/>
    <property type="match status" value="1"/>
</dbReference>
<evidence type="ECO:0000313" key="9">
    <source>
        <dbReference type="EMBL" id="PIT90216.1"/>
    </source>
</evidence>
<feature type="domain" description="Cytidyltransferase-like" evidence="6">
    <location>
        <begin position="6"/>
        <end position="105"/>
    </location>
</feature>
<evidence type="ECO:0000256" key="2">
    <source>
        <dbReference type="ARBA" id="ARBA00005642"/>
    </source>
</evidence>
<gene>
    <name evidence="5 9" type="primary">truB</name>
    <name evidence="9" type="ORF">COU22_03510</name>
</gene>
<dbReference type="PANTHER" id="PTHR13767:SF2">
    <property type="entry name" value="PSEUDOURIDYLATE SYNTHASE TRUB1"/>
    <property type="match status" value="1"/>
</dbReference>
<feature type="active site" description="Nucleophile" evidence="5">
    <location>
        <position position="173"/>
    </location>
</feature>
<evidence type="ECO:0000259" key="7">
    <source>
        <dbReference type="Pfam" id="PF01509"/>
    </source>
</evidence>
<dbReference type="InterPro" id="IPR004821">
    <property type="entry name" value="Cyt_trans-like"/>
</dbReference>
<evidence type="ECO:0000259" key="8">
    <source>
        <dbReference type="Pfam" id="PF16198"/>
    </source>
</evidence>
<dbReference type="Pfam" id="PF16198">
    <property type="entry name" value="TruB_C_2"/>
    <property type="match status" value="1"/>
</dbReference>
<dbReference type="Proteomes" id="UP000230543">
    <property type="component" value="Unassembled WGS sequence"/>
</dbReference>
<dbReference type="InterPro" id="IPR014780">
    <property type="entry name" value="tRNA_psdUridine_synth_TruB"/>
</dbReference>
<dbReference type="InterPro" id="IPR014729">
    <property type="entry name" value="Rossmann-like_a/b/a_fold"/>
</dbReference>
<dbReference type="GO" id="GO:0003723">
    <property type="term" value="F:RNA binding"/>
    <property type="evidence" value="ECO:0007669"/>
    <property type="project" value="InterPro"/>
</dbReference>
<evidence type="ECO:0000256" key="3">
    <source>
        <dbReference type="ARBA" id="ARBA00022694"/>
    </source>
</evidence>
<protein>
    <recommendedName>
        <fullName evidence="5">tRNA pseudouridine synthase B</fullName>
        <ecNumber evidence="5">5.4.99.25</ecNumber>
    </recommendedName>
    <alternativeName>
        <fullName evidence="5">tRNA pseudouridine(55) synthase</fullName>
        <shortName evidence="5">Psi55 synthase</shortName>
    </alternativeName>
    <alternativeName>
        <fullName evidence="5">tRNA pseudouridylate synthase</fullName>
    </alternativeName>
    <alternativeName>
        <fullName evidence="5">tRNA-uridine isomerase</fullName>
    </alternativeName>
</protein>
<feature type="domain" description="tRNA pseudouridylate synthase B C-terminal" evidence="8">
    <location>
        <begin position="307"/>
        <end position="352"/>
    </location>
</feature>
<comment type="caution">
    <text evidence="9">The sequence shown here is derived from an EMBL/GenBank/DDBJ whole genome shotgun (WGS) entry which is preliminary data.</text>
</comment>
<dbReference type="CDD" id="cd02573">
    <property type="entry name" value="PseudoU_synth_EcTruB"/>
    <property type="match status" value="1"/>
</dbReference>
<dbReference type="SUPFAM" id="SSF55120">
    <property type="entry name" value="Pseudouridine synthase"/>
    <property type="match status" value="1"/>
</dbReference>
<evidence type="ECO:0000256" key="5">
    <source>
        <dbReference type="HAMAP-Rule" id="MF_01080"/>
    </source>
</evidence>
<dbReference type="InterPro" id="IPR002501">
    <property type="entry name" value="PsdUridine_synth_N"/>
</dbReference>
<dbReference type="HAMAP" id="MF_01080">
    <property type="entry name" value="TruB_bact"/>
    <property type="match status" value="1"/>
</dbReference>
<feature type="domain" description="Pseudouridine synthase II N-terminal" evidence="7">
    <location>
        <begin position="158"/>
        <end position="306"/>
    </location>
</feature>
<sequence length="377" mass="42475">MIKVLIAGAFDIIHPGHLHFIKQAKIQGDFLTIIVARDQSILKSKGRLPYYNENQRLGQLKKLKLADKVRLGNLGDHFEAVRQERPDIICLGYDQTNFFTDKIKAENLKIEVKLLESFKSDIFQSRRLRKAFEDPQAGFLLVNKDSGWTSHDVVAKLRSITKIRQIGHSGTLDPFATGLMVCGLGSATKMLGMTDILVKTYQAVVRLGAVSDTYDRTGEVKELKTEINISLKQLKAVLDNFVGRQEQLPPMYSAKKVQGKKLYDLARQGKEVERKSSQIEIYGFDKVKAEDDLVNFEVKCSSGTYIRTLANDLGQSLGTGALLQELKRIQIGNFKLKQAHKMSLLTKSNYRKYLISPEKVLQTLVSFARLNEIVGRG</sequence>
<dbReference type="InterPro" id="IPR020103">
    <property type="entry name" value="PsdUridine_synth_cat_dom_sf"/>
</dbReference>
<dbReference type="NCBIfam" id="TIGR00431">
    <property type="entry name" value="TruB"/>
    <property type="match status" value="1"/>
</dbReference>
<evidence type="ECO:0000256" key="1">
    <source>
        <dbReference type="ARBA" id="ARBA00000385"/>
    </source>
</evidence>
<evidence type="ECO:0000259" key="6">
    <source>
        <dbReference type="Pfam" id="PF01467"/>
    </source>
</evidence>
<dbReference type="SUPFAM" id="SSF52374">
    <property type="entry name" value="Nucleotidylyl transferase"/>
    <property type="match status" value="1"/>
</dbReference>
<comment type="catalytic activity">
    <reaction evidence="1 5">
        <text>uridine(55) in tRNA = pseudouridine(55) in tRNA</text>
        <dbReference type="Rhea" id="RHEA:42532"/>
        <dbReference type="Rhea" id="RHEA-COMP:10101"/>
        <dbReference type="Rhea" id="RHEA-COMP:10102"/>
        <dbReference type="ChEBI" id="CHEBI:65314"/>
        <dbReference type="ChEBI" id="CHEBI:65315"/>
        <dbReference type="EC" id="5.4.99.25"/>
    </reaction>
</comment>
<keyword evidence="3 5" id="KW-0819">tRNA processing</keyword>
<dbReference type="GO" id="GO:0031119">
    <property type="term" value="P:tRNA pseudouridine synthesis"/>
    <property type="evidence" value="ECO:0007669"/>
    <property type="project" value="UniProtKB-UniRule"/>
</dbReference>
<comment type="similarity">
    <text evidence="2 5">Belongs to the pseudouridine synthase TruB family. Type 1 subfamily.</text>
</comment>
<dbReference type="AlphaFoldDB" id="A0A2M6WBQ0"/>
<dbReference type="EMBL" id="PFBO01000123">
    <property type="protein sequence ID" value="PIT90216.1"/>
    <property type="molecule type" value="Genomic_DNA"/>
</dbReference>
<reference evidence="10" key="1">
    <citation type="submission" date="2017-09" db="EMBL/GenBank/DDBJ databases">
        <title>Depth-based differentiation of microbial function through sediment-hosted aquifers and enrichment of novel symbionts in the deep terrestrial subsurface.</title>
        <authorList>
            <person name="Probst A.J."/>
            <person name="Ladd B."/>
            <person name="Jarett J.K."/>
            <person name="Geller-Mcgrath D.E."/>
            <person name="Sieber C.M.K."/>
            <person name="Emerson J.B."/>
            <person name="Anantharaman K."/>
            <person name="Thomas B.C."/>
            <person name="Malmstrom R."/>
            <person name="Stieglmeier M."/>
            <person name="Klingl A."/>
            <person name="Woyke T."/>
            <person name="Ryan C.M."/>
            <person name="Banfield J.F."/>
        </authorList>
    </citation>
    <scope>NUCLEOTIDE SEQUENCE [LARGE SCALE GENOMIC DNA]</scope>
</reference>
<dbReference type="NCBIfam" id="TIGR00125">
    <property type="entry name" value="cyt_tran_rel"/>
    <property type="match status" value="1"/>
</dbReference>
<dbReference type="EC" id="5.4.99.25" evidence="5"/>
<evidence type="ECO:0000256" key="4">
    <source>
        <dbReference type="ARBA" id="ARBA00023235"/>
    </source>
</evidence>
<dbReference type="Gene3D" id="3.30.2350.10">
    <property type="entry name" value="Pseudouridine synthase"/>
    <property type="match status" value="1"/>
</dbReference>
<proteinExistence type="inferred from homology"/>
<organism evidence="9 10">
    <name type="scientific">Candidatus Komeilibacteria bacterium CG10_big_fil_rev_8_21_14_0_10_41_13</name>
    <dbReference type="NCBI Taxonomy" id="1974476"/>
    <lineage>
        <taxon>Bacteria</taxon>
        <taxon>Candidatus Komeiliibacteriota</taxon>
    </lineage>
</organism>
<dbReference type="GO" id="GO:0160148">
    <property type="term" value="F:tRNA pseudouridine(55) synthase activity"/>
    <property type="evidence" value="ECO:0007669"/>
    <property type="project" value="UniProtKB-EC"/>
</dbReference>
<dbReference type="Pfam" id="PF01467">
    <property type="entry name" value="CTP_transf_like"/>
    <property type="match status" value="1"/>
</dbReference>
<dbReference type="Gene3D" id="3.40.50.620">
    <property type="entry name" value="HUPs"/>
    <property type="match status" value="1"/>
</dbReference>
<dbReference type="GO" id="GO:1990481">
    <property type="term" value="P:mRNA pseudouridine synthesis"/>
    <property type="evidence" value="ECO:0007669"/>
    <property type="project" value="TreeGrafter"/>
</dbReference>
<name>A0A2M6WBQ0_9BACT</name>